<evidence type="ECO:0000256" key="1">
    <source>
        <dbReference type="ARBA" id="ARBA00023002"/>
    </source>
</evidence>
<accession>A0ABV7SMS1</accession>
<dbReference type="Gene3D" id="3.40.50.720">
    <property type="entry name" value="NAD(P)-binding Rossmann-like Domain"/>
    <property type="match status" value="1"/>
</dbReference>
<gene>
    <name evidence="3" type="ORF">ACFOZ0_27730</name>
</gene>
<dbReference type="Gene3D" id="3.90.180.10">
    <property type="entry name" value="Medium-chain alcohol dehydrogenases, catalytic domain"/>
    <property type="match status" value="1"/>
</dbReference>
<organism evidence="3 4">
    <name type="scientific">Streptomyces yaanensis</name>
    <dbReference type="NCBI Taxonomy" id="1142239"/>
    <lineage>
        <taxon>Bacteria</taxon>
        <taxon>Bacillati</taxon>
        <taxon>Actinomycetota</taxon>
        <taxon>Actinomycetes</taxon>
        <taxon>Kitasatosporales</taxon>
        <taxon>Streptomycetaceae</taxon>
        <taxon>Streptomyces</taxon>
    </lineage>
</organism>
<dbReference type="SUPFAM" id="SSF51735">
    <property type="entry name" value="NAD(P)-binding Rossmann-fold domains"/>
    <property type="match status" value="1"/>
</dbReference>
<dbReference type="PROSITE" id="PS01162">
    <property type="entry name" value="QOR_ZETA_CRYSTAL"/>
    <property type="match status" value="1"/>
</dbReference>
<evidence type="ECO:0000259" key="2">
    <source>
        <dbReference type="SMART" id="SM00829"/>
    </source>
</evidence>
<reference evidence="4" key="1">
    <citation type="journal article" date="2019" name="Int. J. Syst. Evol. Microbiol.">
        <title>The Global Catalogue of Microorganisms (GCM) 10K type strain sequencing project: providing services to taxonomists for standard genome sequencing and annotation.</title>
        <authorList>
            <consortium name="The Broad Institute Genomics Platform"/>
            <consortium name="The Broad Institute Genome Sequencing Center for Infectious Disease"/>
            <person name="Wu L."/>
            <person name="Ma J."/>
        </authorList>
    </citation>
    <scope>NUCLEOTIDE SEQUENCE [LARGE SCALE GENOMIC DNA]</scope>
    <source>
        <strain evidence="4">CGMCC 4.7035</strain>
    </source>
</reference>
<comment type="caution">
    <text evidence="3">The sequence shown here is derived from an EMBL/GenBank/DDBJ whole genome shotgun (WGS) entry which is preliminary data.</text>
</comment>
<dbReference type="InterPro" id="IPR002364">
    <property type="entry name" value="Quin_OxRdtase/zeta-crystal_CS"/>
</dbReference>
<dbReference type="InterPro" id="IPR050700">
    <property type="entry name" value="YIM1/Zinc_Alcohol_DH_Fams"/>
</dbReference>
<dbReference type="SUPFAM" id="SSF50129">
    <property type="entry name" value="GroES-like"/>
    <property type="match status" value="1"/>
</dbReference>
<dbReference type="InterPro" id="IPR036291">
    <property type="entry name" value="NAD(P)-bd_dom_sf"/>
</dbReference>
<dbReference type="EMBL" id="JBHRWR010000021">
    <property type="protein sequence ID" value="MFC3577002.1"/>
    <property type="molecule type" value="Genomic_DNA"/>
</dbReference>
<dbReference type="CDD" id="cd08267">
    <property type="entry name" value="MDR1"/>
    <property type="match status" value="1"/>
</dbReference>
<dbReference type="Pfam" id="PF13602">
    <property type="entry name" value="ADH_zinc_N_2"/>
    <property type="match status" value="1"/>
</dbReference>
<feature type="domain" description="Enoyl reductase (ER)" evidence="2">
    <location>
        <begin position="10"/>
        <end position="324"/>
    </location>
</feature>
<dbReference type="InterPro" id="IPR011032">
    <property type="entry name" value="GroES-like_sf"/>
</dbReference>
<keyword evidence="4" id="KW-1185">Reference proteome</keyword>
<dbReference type="RefSeq" id="WP_310763581.1">
    <property type="nucleotide sequence ID" value="NZ_JBHRWR010000021.1"/>
</dbReference>
<evidence type="ECO:0000313" key="4">
    <source>
        <dbReference type="Proteomes" id="UP001595701"/>
    </source>
</evidence>
<dbReference type="PANTHER" id="PTHR11695">
    <property type="entry name" value="ALCOHOL DEHYDROGENASE RELATED"/>
    <property type="match status" value="1"/>
</dbReference>
<dbReference type="InterPro" id="IPR020843">
    <property type="entry name" value="ER"/>
</dbReference>
<sequence>MKAVVQDRYGSPDVLELRDVDKPVPAADEVLVRVHAAAVNAYDWHALHGDPYVARVMAFGLPRPKAKIRGRDFAGRVEAVGSAVKGLAPGDEVFGEADGAFAEYVCAPADVVAAKPAGFTFEQAAAMPLAANTALIGLRDVARVRPGQKVLINGASGGVGTFALQLAKVYGAEVTGVCRTRNVDLVRSLGADHVVDYTEEDFTRGGRRYDVVLDLVGNHSLTALRRALTPTGTLVLSGGGVYEGGSLLGPMGLFIRRQLLSPFVRRQHLLDLAAKQSKENLTALRELADSGKITPVIDRTYPLSEVPEAMRYLVVEHARAKVVITV</sequence>
<dbReference type="InterPro" id="IPR013154">
    <property type="entry name" value="ADH-like_N"/>
</dbReference>
<dbReference type="PANTHER" id="PTHR11695:SF294">
    <property type="entry name" value="RETICULON-4-INTERACTING PROTEIN 1, MITOCHONDRIAL"/>
    <property type="match status" value="1"/>
</dbReference>
<evidence type="ECO:0000313" key="3">
    <source>
        <dbReference type="EMBL" id="MFC3577002.1"/>
    </source>
</evidence>
<dbReference type="Pfam" id="PF08240">
    <property type="entry name" value="ADH_N"/>
    <property type="match status" value="1"/>
</dbReference>
<keyword evidence="1" id="KW-0560">Oxidoreductase</keyword>
<dbReference type="SMART" id="SM00829">
    <property type="entry name" value="PKS_ER"/>
    <property type="match status" value="1"/>
</dbReference>
<protein>
    <submittedName>
        <fullName evidence="3">NAD(P)-dependent alcohol dehydrogenase</fullName>
    </submittedName>
</protein>
<proteinExistence type="predicted"/>
<name>A0ABV7SMS1_9ACTN</name>
<dbReference type="Proteomes" id="UP001595701">
    <property type="component" value="Unassembled WGS sequence"/>
</dbReference>